<protein>
    <recommendedName>
        <fullName evidence="3">Reverse transcriptase zinc-binding domain-containing protein</fullName>
    </recommendedName>
</protein>
<gene>
    <name evidence="1" type="ORF">RF11_08613</name>
</gene>
<comment type="caution">
    <text evidence="1">The sequence shown here is derived from an EMBL/GenBank/DDBJ whole genome shotgun (WGS) entry which is preliminary data.</text>
</comment>
<accession>A0A0C2IHK1</accession>
<organism evidence="1 2">
    <name type="scientific">Thelohanellus kitauei</name>
    <name type="common">Myxosporean</name>
    <dbReference type="NCBI Taxonomy" id="669202"/>
    <lineage>
        <taxon>Eukaryota</taxon>
        <taxon>Metazoa</taxon>
        <taxon>Cnidaria</taxon>
        <taxon>Myxozoa</taxon>
        <taxon>Myxosporea</taxon>
        <taxon>Bivalvulida</taxon>
        <taxon>Platysporina</taxon>
        <taxon>Myxobolidae</taxon>
        <taxon>Thelohanellus</taxon>
    </lineage>
</organism>
<dbReference type="AlphaFoldDB" id="A0A0C2IHK1"/>
<keyword evidence="2" id="KW-1185">Reference proteome</keyword>
<reference evidence="1 2" key="1">
    <citation type="journal article" date="2014" name="Genome Biol. Evol.">
        <title>The genome of the myxosporean Thelohanellus kitauei shows adaptations to nutrient acquisition within its fish host.</title>
        <authorList>
            <person name="Yang Y."/>
            <person name="Xiong J."/>
            <person name="Zhou Z."/>
            <person name="Huo F."/>
            <person name="Miao W."/>
            <person name="Ran C."/>
            <person name="Liu Y."/>
            <person name="Zhang J."/>
            <person name="Feng J."/>
            <person name="Wang M."/>
            <person name="Wang M."/>
            <person name="Wang L."/>
            <person name="Yao B."/>
        </authorList>
    </citation>
    <scope>NUCLEOTIDE SEQUENCE [LARGE SCALE GENOMIC DNA]</scope>
    <source>
        <strain evidence="1">Wuqing</strain>
    </source>
</reference>
<proteinExistence type="predicted"/>
<dbReference type="OrthoDB" id="6499936at2759"/>
<name>A0A0C2IHK1_THEKT</name>
<dbReference type="EMBL" id="JWZT01004095">
    <property type="protein sequence ID" value="KII64804.1"/>
    <property type="molecule type" value="Genomic_DNA"/>
</dbReference>
<evidence type="ECO:0000313" key="1">
    <source>
        <dbReference type="EMBL" id="KII64804.1"/>
    </source>
</evidence>
<evidence type="ECO:0008006" key="3">
    <source>
        <dbReference type="Google" id="ProtNLM"/>
    </source>
</evidence>
<sequence>MACRLCGSSKESLPHILNACLVNKSMQTARHNRVIKTLLGNYHPGPNTTIRENKKYIKDCPLRHDILIRTNEDGDEDFLIDVIVSYDHEENLIEAMKSKIMKFNPLATLHMEKYGKPLRILPLVVGFLG</sequence>
<evidence type="ECO:0000313" key="2">
    <source>
        <dbReference type="Proteomes" id="UP000031668"/>
    </source>
</evidence>
<dbReference type="Proteomes" id="UP000031668">
    <property type="component" value="Unassembled WGS sequence"/>
</dbReference>